<dbReference type="SUPFAM" id="SSF53474">
    <property type="entry name" value="alpha/beta-Hydrolases"/>
    <property type="match status" value="1"/>
</dbReference>
<evidence type="ECO:0000313" key="4">
    <source>
        <dbReference type="Proteomes" id="UP001222325"/>
    </source>
</evidence>
<evidence type="ECO:0000259" key="2">
    <source>
        <dbReference type="Pfam" id="PF00135"/>
    </source>
</evidence>
<proteinExistence type="predicted"/>
<feature type="domain" description="Carboxylesterase type B" evidence="2">
    <location>
        <begin position="124"/>
        <end position="201"/>
    </location>
</feature>
<evidence type="ECO:0000256" key="1">
    <source>
        <dbReference type="SAM" id="SignalP"/>
    </source>
</evidence>
<dbReference type="InterPro" id="IPR029058">
    <property type="entry name" value="AB_hydrolase_fold"/>
</dbReference>
<accession>A0AAD6TW77</accession>
<keyword evidence="4" id="KW-1185">Reference proteome</keyword>
<reference evidence="3" key="1">
    <citation type="submission" date="2023-03" db="EMBL/GenBank/DDBJ databases">
        <title>Massive genome expansion in bonnet fungi (Mycena s.s.) driven by repeated elements and novel gene families across ecological guilds.</title>
        <authorList>
            <consortium name="Lawrence Berkeley National Laboratory"/>
            <person name="Harder C.B."/>
            <person name="Miyauchi S."/>
            <person name="Viragh M."/>
            <person name="Kuo A."/>
            <person name="Thoen E."/>
            <person name="Andreopoulos B."/>
            <person name="Lu D."/>
            <person name="Skrede I."/>
            <person name="Drula E."/>
            <person name="Henrissat B."/>
            <person name="Morin E."/>
            <person name="Kohler A."/>
            <person name="Barry K."/>
            <person name="LaButti K."/>
            <person name="Morin E."/>
            <person name="Salamov A."/>
            <person name="Lipzen A."/>
            <person name="Mereny Z."/>
            <person name="Hegedus B."/>
            <person name="Baldrian P."/>
            <person name="Stursova M."/>
            <person name="Weitz H."/>
            <person name="Taylor A."/>
            <person name="Grigoriev I.V."/>
            <person name="Nagy L.G."/>
            <person name="Martin F."/>
            <person name="Kauserud H."/>
        </authorList>
    </citation>
    <scope>NUCLEOTIDE SEQUENCE</scope>
    <source>
        <strain evidence="3">CBHHK173m</strain>
    </source>
</reference>
<comment type="caution">
    <text evidence="3">The sequence shown here is derived from an EMBL/GenBank/DDBJ whole genome shotgun (WGS) entry which is preliminary data.</text>
</comment>
<dbReference type="GO" id="GO:0016787">
    <property type="term" value="F:hydrolase activity"/>
    <property type="evidence" value="ECO:0007669"/>
    <property type="project" value="UniProtKB-KW"/>
</dbReference>
<sequence>MLTLHFTLLWPVLALASAPLVTLPYGVFRGAADANLPTFRGVPFARPVKRFEPPRAPKLLHGVQNATDFGAACQDSAGYRIDVRGVVERSMVNDELAVIILSLNTSSLFLAFGFLVGNEAGAAGWVQKHICAFGENPARVVIGGPSAGAISVATLLMSNQRFNPTDLFHGAFMLSGSPLTTGTVAEGQADYDGLAAANNCTHAADTLAITVVWKLELERLSHVSNF</sequence>
<feature type="chain" id="PRO_5042211074" evidence="1">
    <location>
        <begin position="17"/>
        <end position="226"/>
    </location>
</feature>
<name>A0AAD6TW77_9AGAR</name>
<organism evidence="3 4">
    <name type="scientific">Mycena belliarum</name>
    <dbReference type="NCBI Taxonomy" id="1033014"/>
    <lineage>
        <taxon>Eukaryota</taxon>
        <taxon>Fungi</taxon>
        <taxon>Dikarya</taxon>
        <taxon>Basidiomycota</taxon>
        <taxon>Agaricomycotina</taxon>
        <taxon>Agaricomycetes</taxon>
        <taxon>Agaricomycetidae</taxon>
        <taxon>Agaricales</taxon>
        <taxon>Marasmiineae</taxon>
        <taxon>Mycenaceae</taxon>
        <taxon>Mycena</taxon>
    </lineage>
</organism>
<dbReference type="Proteomes" id="UP001222325">
    <property type="component" value="Unassembled WGS sequence"/>
</dbReference>
<dbReference type="InterPro" id="IPR002018">
    <property type="entry name" value="CarbesteraseB"/>
</dbReference>
<gene>
    <name evidence="3" type="ORF">B0H15DRAFT_954449</name>
</gene>
<protein>
    <submittedName>
        <fullName evidence="3">Alpha/Beta hydrolase protein</fullName>
    </submittedName>
</protein>
<dbReference type="InterPro" id="IPR050309">
    <property type="entry name" value="Type-B_Carboxylest/Lipase"/>
</dbReference>
<dbReference type="AlphaFoldDB" id="A0AAD6TW77"/>
<dbReference type="EMBL" id="JARJCN010000065">
    <property type="protein sequence ID" value="KAJ7078550.1"/>
    <property type="molecule type" value="Genomic_DNA"/>
</dbReference>
<feature type="domain" description="Carboxylesterase type B" evidence="2">
    <location>
        <begin position="18"/>
        <end position="75"/>
    </location>
</feature>
<feature type="signal peptide" evidence="1">
    <location>
        <begin position="1"/>
        <end position="16"/>
    </location>
</feature>
<keyword evidence="1" id="KW-0732">Signal</keyword>
<dbReference type="Pfam" id="PF00135">
    <property type="entry name" value="COesterase"/>
    <property type="match status" value="2"/>
</dbReference>
<evidence type="ECO:0000313" key="3">
    <source>
        <dbReference type="EMBL" id="KAJ7078550.1"/>
    </source>
</evidence>
<keyword evidence="3" id="KW-0378">Hydrolase</keyword>
<dbReference type="PANTHER" id="PTHR11559">
    <property type="entry name" value="CARBOXYLESTERASE"/>
    <property type="match status" value="1"/>
</dbReference>
<dbReference type="Gene3D" id="3.40.50.1820">
    <property type="entry name" value="alpha/beta hydrolase"/>
    <property type="match status" value="2"/>
</dbReference>